<dbReference type="EMBL" id="KZ155776">
    <property type="protein sequence ID" value="OUS48052.1"/>
    <property type="molecule type" value="Genomic_DNA"/>
</dbReference>
<gene>
    <name evidence="3" type="ORF">BE221DRAFT_190410</name>
</gene>
<sequence>MPTDVDPSRVIDVTSLLHRNCSEDVYTDIGREIVAQCRATGFFSVSLTVCPDGKFTALDACLRALSRAEYVDDDVSISAETSDPGVVTFEDCRTWFARSPVEKSKYALVDGRGYQRLGENVTENAADQHEAIDYYRPYAVREPGTLKGPHVDVGDDALNARVDVRALGSMRLGRALLRAIARYLERDLEGMLERPIESLVDRSFWILRLIHSPGISDDDSEMDEKMSCGAHTDYGFLSFLQATHAGLQVKHEDGKWVNAPHGDDVIVCNIGEMLELWTDGALKATRHRVIRRRRDSCSKESRYSIAFFYEPNYDAVIDNNLTGTLPSGRIRRVRYADFLNRKVASNFQTVA</sequence>
<dbReference type="InterPro" id="IPR044861">
    <property type="entry name" value="IPNS-like_FE2OG_OXY"/>
</dbReference>
<dbReference type="InterPro" id="IPR050231">
    <property type="entry name" value="Iron_ascorbate_oxido_reductase"/>
</dbReference>
<reference evidence="3" key="1">
    <citation type="submission" date="2017-04" db="EMBL/GenBank/DDBJ databases">
        <title>Population genomics of picophytoplankton unveils novel chromosome hypervariability.</title>
        <authorList>
            <consortium name="DOE Joint Genome Institute"/>
            <person name="Blanc-Mathieu R."/>
            <person name="Krasovec M."/>
            <person name="Hebrard M."/>
            <person name="Yau S."/>
            <person name="Desgranges E."/>
            <person name="Martin J."/>
            <person name="Schackwitz W."/>
            <person name="Kuo A."/>
            <person name="Salin G."/>
            <person name="Donnadieu C."/>
            <person name="Desdevises Y."/>
            <person name="Sanchez-Ferandin S."/>
            <person name="Moreau H."/>
            <person name="Rivals E."/>
            <person name="Grigoriev I.V."/>
            <person name="Grimsley N."/>
            <person name="Eyre-Walker A."/>
            <person name="Piganeau G."/>
        </authorList>
    </citation>
    <scope>NUCLEOTIDE SEQUENCE [LARGE SCALE GENOMIC DNA]</scope>
    <source>
        <strain evidence="3">RCC 1115</strain>
    </source>
</reference>
<dbReference type="eggNOG" id="KOG0143">
    <property type="taxonomic scope" value="Eukaryota"/>
</dbReference>
<keyword evidence="1" id="KW-0408">Iron</keyword>
<dbReference type="GO" id="GO:0046872">
    <property type="term" value="F:metal ion binding"/>
    <property type="evidence" value="ECO:0007669"/>
    <property type="project" value="UniProtKB-KW"/>
</dbReference>
<keyword evidence="1" id="KW-0479">Metal-binding</keyword>
<keyword evidence="1" id="KW-0560">Oxidoreductase</keyword>
<evidence type="ECO:0000313" key="3">
    <source>
        <dbReference type="EMBL" id="OUS48052.1"/>
    </source>
</evidence>
<dbReference type="PANTHER" id="PTHR47990">
    <property type="entry name" value="2-OXOGLUTARATE (2OG) AND FE(II)-DEPENDENT OXYGENASE SUPERFAMILY PROTEIN-RELATED"/>
    <property type="match status" value="1"/>
</dbReference>
<evidence type="ECO:0000259" key="2">
    <source>
        <dbReference type="PROSITE" id="PS51471"/>
    </source>
</evidence>
<feature type="domain" description="Fe2OG dioxygenase" evidence="2">
    <location>
        <begin position="202"/>
        <end position="311"/>
    </location>
</feature>
<proteinExistence type="inferred from homology"/>
<dbReference type="Gene3D" id="2.60.120.330">
    <property type="entry name" value="B-lactam Antibiotic, Isopenicillin N Synthase, Chain"/>
    <property type="match status" value="1"/>
</dbReference>
<dbReference type="Pfam" id="PF03171">
    <property type="entry name" value="2OG-FeII_Oxy"/>
    <property type="match status" value="1"/>
</dbReference>
<evidence type="ECO:0000256" key="1">
    <source>
        <dbReference type="RuleBase" id="RU003682"/>
    </source>
</evidence>
<dbReference type="InterPro" id="IPR027443">
    <property type="entry name" value="IPNS-like_sf"/>
</dbReference>
<comment type="similarity">
    <text evidence="1">Belongs to the iron/ascorbate-dependent oxidoreductase family.</text>
</comment>
<organism evidence="3">
    <name type="scientific">Ostreococcus tauri</name>
    <name type="common">Marine green alga</name>
    <dbReference type="NCBI Taxonomy" id="70448"/>
    <lineage>
        <taxon>Eukaryota</taxon>
        <taxon>Viridiplantae</taxon>
        <taxon>Chlorophyta</taxon>
        <taxon>Mamiellophyceae</taxon>
        <taxon>Mamiellales</taxon>
        <taxon>Bathycoccaceae</taxon>
        <taxon>Ostreococcus</taxon>
    </lineage>
</organism>
<dbReference type="InterPro" id="IPR005123">
    <property type="entry name" value="Oxoglu/Fe-dep_dioxygenase_dom"/>
</dbReference>
<dbReference type="SUPFAM" id="SSF51197">
    <property type="entry name" value="Clavaminate synthase-like"/>
    <property type="match status" value="1"/>
</dbReference>
<name>A0A1Y5ILT9_OSTTA</name>
<dbReference type="Proteomes" id="UP000195557">
    <property type="component" value="Unassembled WGS sequence"/>
</dbReference>
<accession>A0A1Y5ILT9</accession>
<protein>
    <submittedName>
        <fullName evidence="3">Putative 2-oxoacid-dependent oxidase</fullName>
    </submittedName>
</protein>
<dbReference type="AlphaFoldDB" id="A0A1Y5ILT9"/>
<dbReference type="GO" id="GO:0016491">
    <property type="term" value="F:oxidoreductase activity"/>
    <property type="evidence" value="ECO:0007669"/>
    <property type="project" value="UniProtKB-KW"/>
</dbReference>
<dbReference type="PROSITE" id="PS51471">
    <property type="entry name" value="FE2OG_OXY"/>
    <property type="match status" value="1"/>
</dbReference>